<feature type="region of interest" description="Disordered" evidence="1">
    <location>
        <begin position="51"/>
        <end position="92"/>
    </location>
</feature>
<comment type="caution">
    <text evidence="3">The sequence shown here is derived from an EMBL/GenBank/DDBJ whole genome shotgun (WGS) entry which is preliminary data.</text>
</comment>
<evidence type="ECO:0000313" key="3">
    <source>
        <dbReference type="EMBL" id="KAL3729418.1"/>
    </source>
</evidence>
<feature type="transmembrane region" description="Helical" evidence="2">
    <location>
        <begin position="5"/>
        <end position="23"/>
    </location>
</feature>
<gene>
    <name evidence="3" type="ORF">ACJRO7_026519</name>
</gene>
<accession>A0ABD3JPQ0</accession>
<evidence type="ECO:0000313" key="4">
    <source>
        <dbReference type="Proteomes" id="UP001634007"/>
    </source>
</evidence>
<protein>
    <recommendedName>
        <fullName evidence="5">Secreted protein</fullName>
    </recommendedName>
</protein>
<dbReference type="EMBL" id="JBJKBG010000007">
    <property type="protein sequence ID" value="KAL3729418.1"/>
    <property type="molecule type" value="Genomic_DNA"/>
</dbReference>
<dbReference type="Proteomes" id="UP001634007">
    <property type="component" value="Unassembled WGS sequence"/>
</dbReference>
<name>A0ABD3JPQ0_EUCGL</name>
<keyword evidence="4" id="KW-1185">Reference proteome</keyword>
<sequence>MVSHYFVIIFIVSAFYSIGGIGTERVCPFPPYCHCRPLVCGPPSSVQPPINPKWATSRAVEKPSGLTKEPTPPNSNPVNPHKKPSRSAKEPVLASIAEEPIPHLDPILIPVIGEVPKL</sequence>
<evidence type="ECO:0000256" key="1">
    <source>
        <dbReference type="SAM" id="MobiDB-lite"/>
    </source>
</evidence>
<keyword evidence="2" id="KW-1133">Transmembrane helix</keyword>
<proteinExistence type="predicted"/>
<dbReference type="AlphaFoldDB" id="A0ABD3JPQ0"/>
<evidence type="ECO:0008006" key="5">
    <source>
        <dbReference type="Google" id="ProtNLM"/>
    </source>
</evidence>
<evidence type="ECO:0000256" key="2">
    <source>
        <dbReference type="SAM" id="Phobius"/>
    </source>
</evidence>
<keyword evidence="2" id="KW-0472">Membrane</keyword>
<keyword evidence="2" id="KW-0812">Transmembrane</keyword>
<organism evidence="3 4">
    <name type="scientific">Eucalyptus globulus</name>
    <name type="common">Tasmanian blue gum</name>
    <dbReference type="NCBI Taxonomy" id="34317"/>
    <lineage>
        <taxon>Eukaryota</taxon>
        <taxon>Viridiplantae</taxon>
        <taxon>Streptophyta</taxon>
        <taxon>Embryophyta</taxon>
        <taxon>Tracheophyta</taxon>
        <taxon>Spermatophyta</taxon>
        <taxon>Magnoliopsida</taxon>
        <taxon>eudicotyledons</taxon>
        <taxon>Gunneridae</taxon>
        <taxon>Pentapetalae</taxon>
        <taxon>rosids</taxon>
        <taxon>malvids</taxon>
        <taxon>Myrtales</taxon>
        <taxon>Myrtaceae</taxon>
        <taxon>Myrtoideae</taxon>
        <taxon>Eucalypteae</taxon>
        <taxon>Eucalyptus</taxon>
    </lineage>
</organism>
<reference evidence="3 4" key="1">
    <citation type="submission" date="2024-11" db="EMBL/GenBank/DDBJ databases">
        <title>Chromosome-level genome assembly of Eucalyptus globulus Labill. provides insights into its genome evolution.</title>
        <authorList>
            <person name="Li X."/>
        </authorList>
    </citation>
    <scope>NUCLEOTIDE SEQUENCE [LARGE SCALE GENOMIC DNA]</scope>
    <source>
        <strain evidence="3">CL2024</strain>
        <tissue evidence="3">Fresh tender leaves</tissue>
    </source>
</reference>